<accession>A0AAW8D5X2</accession>
<evidence type="ECO:0000313" key="1">
    <source>
        <dbReference type="EMBL" id="MDP9895473.1"/>
    </source>
</evidence>
<evidence type="ECO:0000313" key="2">
    <source>
        <dbReference type="Proteomes" id="UP001242045"/>
    </source>
</evidence>
<organism evidence="1 2">
    <name type="scientific">Variovorax boronicumulans</name>
    <dbReference type="NCBI Taxonomy" id="436515"/>
    <lineage>
        <taxon>Bacteria</taxon>
        <taxon>Pseudomonadati</taxon>
        <taxon>Pseudomonadota</taxon>
        <taxon>Betaproteobacteria</taxon>
        <taxon>Burkholderiales</taxon>
        <taxon>Comamonadaceae</taxon>
        <taxon>Variovorax</taxon>
    </lineage>
</organism>
<sequence>MPKLISATYHPNIEVAEFICDDGRQLLRQGGTLPWRINNPGDLTALVANGVPAPKKAKGYIGFATTKSGRVFLIFPNEYAGRVELKANLKRKHGGKTIPQAIPSYAPNHENNTQKYIDDLLRSSGVAADKKISECSDVEIEKIIDSISQIEGYHAKIDTRKETWVAVSTINATNGSQPLADTEIILQTGDKEEKIKSDATGRFPPVIHPAGKVAVHVKVMNPKTQKPMKIGTIQGDSGKDFNLLTQSKKMERRCRLRKNK</sequence>
<dbReference type="RefSeq" id="WP_307686141.1">
    <property type="nucleotide sequence ID" value="NZ_JAUSRD010000012.1"/>
</dbReference>
<dbReference type="Proteomes" id="UP001242045">
    <property type="component" value="Unassembled WGS sequence"/>
</dbReference>
<gene>
    <name evidence="1" type="ORF">J2W31_004598</name>
</gene>
<proteinExistence type="predicted"/>
<reference evidence="1" key="1">
    <citation type="submission" date="2023-07" db="EMBL/GenBank/DDBJ databases">
        <title>Sorghum-associated microbial communities from plants grown in Nebraska, USA.</title>
        <authorList>
            <person name="Schachtman D."/>
        </authorList>
    </citation>
    <scope>NUCLEOTIDE SEQUENCE</scope>
    <source>
        <strain evidence="1">DS3754</strain>
    </source>
</reference>
<dbReference type="AlphaFoldDB" id="A0AAW8D5X2"/>
<protein>
    <submittedName>
        <fullName evidence="1">Uncharacterized protein</fullName>
    </submittedName>
</protein>
<comment type="caution">
    <text evidence="1">The sequence shown here is derived from an EMBL/GenBank/DDBJ whole genome shotgun (WGS) entry which is preliminary data.</text>
</comment>
<dbReference type="EMBL" id="JAUSRD010000012">
    <property type="protein sequence ID" value="MDP9895473.1"/>
    <property type="molecule type" value="Genomic_DNA"/>
</dbReference>
<name>A0AAW8D5X2_9BURK</name>